<dbReference type="Pfam" id="PF14431">
    <property type="entry name" value="YwqJ-deaminase"/>
    <property type="match status" value="1"/>
</dbReference>
<proteinExistence type="predicted"/>
<evidence type="ECO:0000256" key="1">
    <source>
        <dbReference type="SAM" id="MobiDB-lite"/>
    </source>
</evidence>
<evidence type="ECO:0000313" key="3">
    <source>
        <dbReference type="EMBL" id="WNE96492.1"/>
    </source>
</evidence>
<sequence>MGVVLPDELAFVLDLIGVSWPNVDEDDYRDMADALRTFADDVDTGRGDTNTALNRLISTNRGEMADAIDAHMRKLNAEHLHNLAEAGRLLAGGLDGAAILVEGAKGAAIVQLGILAAEVAAAQAAAPFTLGLSELGAVAGVATTRTIVKRLLREAAEYAAEELLAVATGPVFAALGAMTTDLIVQVAADGAGIQDGIDLGQTAQAGKDGMQLASAGGGGLVLAGVGGGGAGGGVGDLVFDDHEHGLFASRVYDHSKHLDEKGSAHLRRGRTALGRTKGRGSLAQAIEGVVEEAMTSLGDAHGKLRTHLNKVGDGLVKAGEGQKTQNQKTRDSFQKERGSHSGEPPANGGGGGGQPPGGGGNGSGGGQNWHGRTARQTRHHRLDTRDVRHLSPEAQRRELEAESQRLANEAQKKRPDSEKGVAPIGKSRVNSGCAGSLLHNGEITAHTSMQRMKISKNLTGDARDQAVAAQTPDLHPAVRDLYQQIADSGERTGRGHGQCAEVALISDRLHQMDPTGQSIRTVEDARNALSGAVIDTRSIGEQVDPDTGDVIPHGDFLPACHSCRHALPALGITTTH</sequence>
<dbReference type="Pfam" id="PF25547">
    <property type="entry name" value="WXG100_2"/>
    <property type="match status" value="1"/>
</dbReference>
<keyword evidence="4" id="KW-1185">Reference proteome</keyword>
<dbReference type="RefSeq" id="WP_311035665.1">
    <property type="nucleotide sequence ID" value="NZ_CP117522.1"/>
</dbReference>
<reference evidence="3 4" key="1">
    <citation type="submission" date="2023-02" db="EMBL/GenBank/DDBJ databases">
        <title>Streptomyces sp. SCA4-21 with antifungal activity against Fusarium oxysporum f. sp. cubense, Streptomyces sp. SCA2-17 with antifungal activity against Fusarium oxysporum f. sp. cubense.</title>
        <authorList>
            <person name="Qi D."/>
        </authorList>
    </citation>
    <scope>NUCLEOTIDE SEQUENCE [LARGE SCALE GENOMIC DNA]</scope>
    <source>
        <strain evidence="3 4">SCA4-21</strain>
    </source>
</reference>
<feature type="domain" description="Outer membrane channel protein CpnT-like N-terminal" evidence="2">
    <location>
        <begin position="15"/>
        <end position="142"/>
    </location>
</feature>
<feature type="compositionally biased region" description="Basic and acidic residues" evidence="1">
    <location>
        <begin position="410"/>
        <end position="419"/>
    </location>
</feature>
<feature type="compositionally biased region" description="Basic and acidic residues" evidence="1">
    <location>
        <begin position="383"/>
        <end position="403"/>
    </location>
</feature>
<dbReference type="InterPro" id="IPR057746">
    <property type="entry name" value="CpnT-like_N"/>
</dbReference>
<gene>
    <name evidence="3" type="ORF">PS467_14680</name>
</gene>
<feature type="compositionally biased region" description="Basic residues" evidence="1">
    <location>
        <begin position="372"/>
        <end position="382"/>
    </location>
</feature>
<dbReference type="InterPro" id="IPR025968">
    <property type="entry name" value="YwqJ_deaminase"/>
</dbReference>
<feature type="region of interest" description="Disordered" evidence="1">
    <location>
        <begin position="317"/>
        <end position="435"/>
    </location>
</feature>
<name>A0ABY9UVA6_9ACTN</name>
<organism evidence="3 4">
    <name type="scientific">Streptomyces luomodiensis</name>
    <dbReference type="NCBI Taxonomy" id="3026192"/>
    <lineage>
        <taxon>Bacteria</taxon>
        <taxon>Bacillati</taxon>
        <taxon>Actinomycetota</taxon>
        <taxon>Actinomycetes</taxon>
        <taxon>Kitasatosporales</taxon>
        <taxon>Streptomycetaceae</taxon>
        <taxon>Streptomyces</taxon>
    </lineage>
</organism>
<feature type="compositionally biased region" description="Gly residues" evidence="1">
    <location>
        <begin position="347"/>
        <end position="368"/>
    </location>
</feature>
<dbReference type="EMBL" id="CP117522">
    <property type="protein sequence ID" value="WNE96492.1"/>
    <property type="molecule type" value="Genomic_DNA"/>
</dbReference>
<evidence type="ECO:0000313" key="4">
    <source>
        <dbReference type="Proteomes" id="UP001305606"/>
    </source>
</evidence>
<evidence type="ECO:0000259" key="2">
    <source>
        <dbReference type="Pfam" id="PF25547"/>
    </source>
</evidence>
<dbReference type="Proteomes" id="UP001305606">
    <property type="component" value="Chromosome"/>
</dbReference>
<accession>A0ABY9UVA6</accession>
<feature type="compositionally biased region" description="Basic and acidic residues" evidence="1">
    <location>
        <begin position="328"/>
        <end position="340"/>
    </location>
</feature>
<protein>
    <submittedName>
        <fullName evidence="3">YwqJ-related putative deaminase</fullName>
    </submittedName>
</protein>